<keyword evidence="3" id="KW-1185">Reference proteome</keyword>
<evidence type="ECO:0000256" key="1">
    <source>
        <dbReference type="SAM" id="MobiDB-lite"/>
    </source>
</evidence>
<dbReference type="AlphaFoldDB" id="A0AAD7MPM7"/>
<evidence type="ECO:0000313" key="3">
    <source>
        <dbReference type="Proteomes" id="UP001215598"/>
    </source>
</evidence>
<feature type="compositionally biased region" description="Basic and acidic residues" evidence="1">
    <location>
        <begin position="142"/>
        <end position="151"/>
    </location>
</feature>
<proteinExistence type="predicted"/>
<protein>
    <submittedName>
        <fullName evidence="2">Uncharacterized protein</fullName>
    </submittedName>
</protein>
<feature type="non-terminal residue" evidence="2">
    <location>
        <position position="1"/>
    </location>
</feature>
<evidence type="ECO:0000313" key="2">
    <source>
        <dbReference type="EMBL" id="KAJ7727186.1"/>
    </source>
</evidence>
<sequence>EHIPLMLPSVLRPEQRDGGGCATGLVNIENDLRAAQCRMALPRLRNQLHIKSRLLLYKKHNSHHQGMNTRLRTIVAQNETKIRLHSEKFQMVWEARLRIAEGDTSKVGWPKLKKEDIRCMQDAEELSQNAKKRRQANKRQMRREEEYREDGLLPALDDDDEMVMRGGENMREISWIWTLAGTAGTDEELEDGGCFL</sequence>
<feature type="compositionally biased region" description="Basic residues" evidence="1">
    <location>
        <begin position="130"/>
        <end position="141"/>
    </location>
</feature>
<reference evidence="2" key="1">
    <citation type="submission" date="2023-03" db="EMBL/GenBank/DDBJ databases">
        <title>Massive genome expansion in bonnet fungi (Mycena s.s.) driven by repeated elements and novel gene families across ecological guilds.</title>
        <authorList>
            <consortium name="Lawrence Berkeley National Laboratory"/>
            <person name="Harder C.B."/>
            <person name="Miyauchi S."/>
            <person name="Viragh M."/>
            <person name="Kuo A."/>
            <person name="Thoen E."/>
            <person name="Andreopoulos B."/>
            <person name="Lu D."/>
            <person name="Skrede I."/>
            <person name="Drula E."/>
            <person name="Henrissat B."/>
            <person name="Morin E."/>
            <person name="Kohler A."/>
            <person name="Barry K."/>
            <person name="LaButti K."/>
            <person name="Morin E."/>
            <person name="Salamov A."/>
            <person name="Lipzen A."/>
            <person name="Mereny Z."/>
            <person name="Hegedus B."/>
            <person name="Baldrian P."/>
            <person name="Stursova M."/>
            <person name="Weitz H."/>
            <person name="Taylor A."/>
            <person name="Grigoriev I.V."/>
            <person name="Nagy L.G."/>
            <person name="Martin F."/>
            <person name="Kauserud H."/>
        </authorList>
    </citation>
    <scope>NUCLEOTIDE SEQUENCE</scope>
    <source>
        <strain evidence="2">CBHHK182m</strain>
    </source>
</reference>
<organism evidence="2 3">
    <name type="scientific">Mycena metata</name>
    <dbReference type="NCBI Taxonomy" id="1033252"/>
    <lineage>
        <taxon>Eukaryota</taxon>
        <taxon>Fungi</taxon>
        <taxon>Dikarya</taxon>
        <taxon>Basidiomycota</taxon>
        <taxon>Agaricomycotina</taxon>
        <taxon>Agaricomycetes</taxon>
        <taxon>Agaricomycetidae</taxon>
        <taxon>Agaricales</taxon>
        <taxon>Marasmiineae</taxon>
        <taxon>Mycenaceae</taxon>
        <taxon>Mycena</taxon>
    </lineage>
</organism>
<dbReference type="EMBL" id="JARKIB010000181">
    <property type="protein sequence ID" value="KAJ7727186.1"/>
    <property type="molecule type" value="Genomic_DNA"/>
</dbReference>
<feature type="region of interest" description="Disordered" evidence="1">
    <location>
        <begin position="125"/>
        <end position="151"/>
    </location>
</feature>
<gene>
    <name evidence="2" type="ORF">B0H16DRAFT_1331686</name>
</gene>
<comment type="caution">
    <text evidence="2">The sequence shown here is derived from an EMBL/GenBank/DDBJ whole genome shotgun (WGS) entry which is preliminary data.</text>
</comment>
<accession>A0AAD7MPM7</accession>
<dbReference type="Proteomes" id="UP001215598">
    <property type="component" value="Unassembled WGS sequence"/>
</dbReference>
<name>A0AAD7MPM7_9AGAR</name>